<dbReference type="RefSeq" id="WP_154570601.1">
    <property type="nucleotide sequence ID" value="NZ_VWSJ01000010.1"/>
</dbReference>
<evidence type="ECO:0000313" key="2">
    <source>
        <dbReference type="Proteomes" id="UP000476338"/>
    </source>
</evidence>
<gene>
    <name evidence="1" type="ORF">F1B92_03860</name>
</gene>
<protein>
    <submittedName>
        <fullName evidence="1">Uncharacterized protein</fullName>
    </submittedName>
</protein>
<dbReference type="AlphaFoldDB" id="A0A6L5WIN1"/>
<comment type="caution">
    <text evidence="1">The sequence shown here is derived from an EMBL/GenBank/DDBJ whole genome shotgun (WGS) entry which is preliminary data.</text>
</comment>
<organism evidence="1 2">
    <name type="scientific">Campylobacter portucalensis</name>
    <dbReference type="NCBI Taxonomy" id="2608384"/>
    <lineage>
        <taxon>Bacteria</taxon>
        <taxon>Pseudomonadati</taxon>
        <taxon>Campylobacterota</taxon>
        <taxon>Epsilonproteobacteria</taxon>
        <taxon>Campylobacterales</taxon>
        <taxon>Campylobacteraceae</taxon>
        <taxon>Campylobacter</taxon>
    </lineage>
</organism>
<sequence length="149" mass="17953">MVEIKDEFNLARTKVIQKLPQEMKDRLFLGSLKEQDNDNYKKWGHKNYKEYVLTQEQMMEFVEVAKRYESDFYNWNDEYAIWQEKDKVEKITEAINLVTNNITLKNLNEKIDNAAKNLIDKNTIFAKRYLELKKDWYGNEDNKQKGINS</sequence>
<dbReference type="EMBL" id="VWSJ01000010">
    <property type="protein sequence ID" value="MSN96332.1"/>
    <property type="molecule type" value="Genomic_DNA"/>
</dbReference>
<name>A0A6L5WIN1_9BACT</name>
<reference evidence="1 2" key="1">
    <citation type="submission" date="2019-09" db="EMBL/GenBank/DDBJ databases">
        <authorList>
            <person name="Silva M."/>
            <person name="Pereira G."/>
            <person name="Lopes-Da-Costa L."/>
            <person name="Silva E."/>
        </authorList>
    </citation>
    <scope>NUCLEOTIDE SEQUENCE [LARGE SCALE GENOMIC DNA]</scope>
    <source>
        <strain evidence="1 2">FMV-PI01</strain>
    </source>
</reference>
<reference evidence="1 2" key="2">
    <citation type="submission" date="2020-03" db="EMBL/GenBank/DDBJ databases">
        <title>Campylobacter portucalensis sp. nov., a new species of Campylobacter isolated from the reproductive tract of bulls.</title>
        <authorList>
            <person name="Silva M.F."/>
            <person name="Pereira G."/>
            <person name="Carneiro C."/>
            <person name="Hemphill A."/>
            <person name="Mateus L."/>
            <person name="Lopes-Da-Costa L."/>
            <person name="Silva E."/>
        </authorList>
    </citation>
    <scope>NUCLEOTIDE SEQUENCE [LARGE SCALE GENOMIC DNA]</scope>
    <source>
        <strain evidence="1 2">FMV-PI01</strain>
    </source>
</reference>
<evidence type="ECO:0000313" key="1">
    <source>
        <dbReference type="EMBL" id="MSN96332.1"/>
    </source>
</evidence>
<proteinExistence type="predicted"/>
<keyword evidence="2" id="KW-1185">Reference proteome</keyword>
<dbReference type="Proteomes" id="UP000476338">
    <property type="component" value="Unassembled WGS sequence"/>
</dbReference>
<accession>A0A6L5WIN1</accession>